<feature type="domain" description="SpoVT-AbrB" evidence="2">
    <location>
        <begin position="6"/>
        <end position="51"/>
    </location>
</feature>
<evidence type="ECO:0000313" key="3">
    <source>
        <dbReference type="EMBL" id="HIQ81191.1"/>
    </source>
</evidence>
<dbReference type="InterPro" id="IPR007159">
    <property type="entry name" value="SpoVT-AbrB_dom"/>
</dbReference>
<evidence type="ECO:0000313" key="4">
    <source>
        <dbReference type="Proteomes" id="UP000886787"/>
    </source>
</evidence>
<keyword evidence="1 3" id="KW-0238">DNA-binding</keyword>
<dbReference type="Pfam" id="PF04014">
    <property type="entry name" value="MazE_antitoxin"/>
    <property type="match status" value="1"/>
</dbReference>
<reference evidence="3" key="1">
    <citation type="submission" date="2020-10" db="EMBL/GenBank/DDBJ databases">
        <authorList>
            <person name="Gilroy R."/>
        </authorList>
    </citation>
    <scope>NUCLEOTIDE SEQUENCE</scope>
    <source>
        <strain evidence="3">ChiSjej1B19-3389</strain>
    </source>
</reference>
<proteinExistence type="predicted"/>
<dbReference type="Proteomes" id="UP000886787">
    <property type="component" value="Unassembled WGS sequence"/>
</dbReference>
<dbReference type="AlphaFoldDB" id="A0A9D0ZJ43"/>
<organism evidence="3 4">
    <name type="scientific">Candidatus Scatavimonas merdigallinarum</name>
    <dbReference type="NCBI Taxonomy" id="2840914"/>
    <lineage>
        <taxon>Bacteria</taxon>
        <taxon>Bacillati</taxon>
        <taxon>Bacillota</taxon>
        <taxon>Clostridia</taxon>
        <taxon>Eubacteriales</taxon>
        <taxon>Oscillospiraceae</taxon>
        <taxon>Oscillospiraceae incertae sedis</taxon>
        <taxon>Candidatus Scatavimonas</taxon>
    </lineage>
</organism>
<dbReference type="EMBL" id="DVFW01000042">
    <property type="protein sequence ID" value="HIQ81191.1"/>
    <property type="molecule type" value="Genomic_DNA"/>
</dbReference>
<gene>
    <name evidence="3" type="ORF">IAD32_07930</name>
</gene>
<dbReference type="NCBIfam" id="TIGR01439">
    <property type="entry name" value="lp_hng_hel_AbrB"/>
    <property type="match status" value="1"/>
</dbReference>
<comment type="caution">
    <text evidence="3">The sequence shown here is derived from an EMBL/GenBank/DDBJ whole genome shotgun (WGS) entry which is preliminary data.</text>
</comment>
<dbReference type="PANTHER" id="PTHR34860">
    <property type="entry name" value="REPRESSOR-LIKE PROTEIN SSO7C3"/>
    <property type="match status" value="1"/>
</dbReference>
<dbReference type="InterPro" id="IPR037914">
    <property type="entry name" value="SpoVT-AbrB_sf"/>
</dbReference>
<protein>
    <submittedName>
        <fullName evidence="3">AbrB/MazE/SpoVT family DNA-binding domain-containing protein</fullName>
    </submittedName>
</protein>
<dbReference type="GO" id="GO:0003677">
    <property type="term" value="F:DNA binding"/>
    <property type="evidence" value="ECO:0007669"/>
    <property type="project" value="UniProtKB-UniRule"/>
</dbReference>
<accession>A0A9D0ZJ43</accession>
<reference evidence="3" key="2">
    <citation type="journal article" date="2021" name="PeerJ">
        <title>Extensive microbial diversity within the chicken gut microbiome revealed by metagenomics and culture.</title>
        <authorList>
            <person name="Gilroy R."/>
            <person name="Ravi A."/>
            <person name="Getino M."/>
            <person name="Pursley I."/>
            <person name="Horton D.L."/>
            <person name="Alikhan N.F."/>
            <person name="Baker D."/>
            <person name="Gharbi K."/>
            <person name="Hall N."/>
            <person name="Watson M."/>
            <person name="Adriaenssens E.M."/>
            <person name="Foster-Nyarko E."/>
            <person name="Jarju S."/>
            <person name="Secka A."/>
            <person name="Antonio M."/>
            <person name="Oren A."/>
            <person name="Chaudhuri R.R."/>
            <person name="La Ragione R."/>
            <person name="Hildebrand F."/>
            <person name="Pallen M.J."/>
        </authorList>
    </citation>
    <scope>NUCLEOTIDE SEQUENCE</scope>
    <source>
        <strain evidence="3">ChiSjej1B19-3389</strain>
    </source>
</reference>
<name>A0A9D0ZJ43_9FIRM</name>
<dbReference type="SMART" id="SM00966">
    <property type="entry name" value="SpoVT_AbrB"/>
    <property type="match status" value="1"/>
</dbReference>
<dbReference type="PROSITE" id="PS51740">
    <property type="entry name" value="SPOVT_ABRB"/>
    <property type="match status" value="1"/>
</dbReference>
<dbReference type="PANTHER" id="PTHR34860:SF6">
    <property type="entry name" value="REPRESSOR-LIKE PROTEIN SSO7C3"/>
    <property type="match status" value="1"/>
</dbReference>
<evidence type="ECO:0000256" key="1">
    <source>
        <dbReference type="PROSITE-ProRule" id="PRU01076"/>
    </source>
</evidence>
<dbReference type="Gene3D" id="2.10.260.10">
    <property type="match status" value="1"/>
</dbReference>
<sequence length="92" mass="10353">MKNATNFFATVDNLGRIVIPKPLRKSYELESGTSIELFPTEDTIVIRKYTPGCTFCNSISNLISHEGKLICEDCIEELENKLSEKNEVDPAE</sequence>
<dbReference type="InterPro" id="IPR052975">
    <property type="entry name" value="Repressor-like_regulatory"/>
</dbReference>
<evidence type="ECO:0000259" key="2">
    <source>
        <dbReference type="PROSITE" id="PS51740"/>
    </source>
</evidence>
<dbReference type="SUPFAM" id="SSF89447">
    <property type="entry name" value="AbrB/MazE/MraZ-like"/>
    <property type="match status" value="1"/>
</dbReference>